<accession>A0A4Q1BPS3</accession>
<reference evidence="2 3" key="1">
    <citation type="submission" date="2016-06" db="EMBL/GenBank/DDBJ databases">
        <title>Evolution of pathogenesis and genome organization in the Tremellales.</title>
        <authorList>
            <person name="Cuomo C."/>
            <person name="Litvintseva A."/>
            <person name="Heitman J."/>
            <person name="Chen Y."/>
            <person name="Sun S."/>
            <person name="Springer D."/>
            <person name="Dromer F."/>
            <person name="Young S."/>
            <person name="Zeng Q."/>
            <person name="Chapman S."/>
            <person name="Gujja S."/>
            <person name="Saif S."/>
            <person name="Birren B."/>
        </authorList>
    </citation>
    <scope>NUCLEOTIDE SEQUENCE [LARGE SCALE GENOMIC DNA]</scope>
    <source>
        <strain evidence="2 3">ATCC 28783</strain>
    </source>
</reference>
<keyword evidence="3" id="KW-1185">Reference proteome</keyword>
<comment type="caution">
    <text evidence="2">The sequence shown here is derived from an EMBL/GenBank/DDBJ whole genome shotgun (WGS) entry which is preliminary data.</text>
</comment>
<dbReference type="Proteomes" id="UP000289152">
    <property type="component" value="Unassembled WGS sequence"/>
</dbReference>
<organism evidence="2 3">
    <name type="scientific">Tremella mesenterica</name>
    <name type="common">Jelly fungus</name>
    <dbReference type="NCBI Taxonomy" id="5217"/>
    <lineage>
        <taxon>Eukaryota</taxon>
        <taxon>Fungi</taxon>
        <taxon>Dikarya</taxon>
        <taxon>Basidiomycota</taxon>
        <taxon>Agaricomycotina</taxon>
        <taxon>Tremellomycetes</taxon>
        <taxon>Tremellales</taxon>
        <taxon>Tremellaceae</taxon>
        <taxon>Tremella</taxon>
    </lineage>
</organism>
<name>A0A4Q1BPS3_TREME</name>
<evidence type="ECO:0000313" key="3">
    <source>
        <dbReference type="Proteomes" id="UP000289152"/>
    </source>
</evidence>
<protein>
    <submittedName>
        <fullName evidence="2">Uncharacterized protein</fullName>
    </submittedName>
</protein>
<dbReference type="Pfam" id="PF09797">
    <property type="entry name" value="NatB_MDM20"/>
    <property type="match status" value="1"/>
</dbReference>
<dbReference type="EMBL" id="SDIL01000025">
    <property type="protein sequence ID" value="RXK39916.1"/>
    <property type="molecule type" value="Genomic_DNA"/>
</dbReference>
<evidence type="ECO:0000256" key="1">
    <source>
        <dbReference type="ARBA" id="ARBA00006298"/>
    </source>
</evidence>
<dbReference type="PANTHER" id="PTHR22767">
    <property type="entry name" value="N-TERMINAL ACETYLTRANSFERASE-RELATED"/>
    <property type="match status" value="1"/>
</dbReference>
<dbReference type="OrthoDB" id="1874341at2759"/>
<dbReference type="InParanoid" id="A0A4Q1BPS3"/>
<dbReference type="AlphaFoldDB" id="A0A4Q1BPS3"/>
<sequence length="873" mass="99563">MSKLTTTSKNVDWSMDERKLMSAYEDISENRLKSADTTITRWLKKHPKSQPALVLRASILQRAGEEEEIVVAAIQEVRGTGRLTERSLAWIGMTCKNIGRIDIALTILEEAWTENPDSEEIGDQLFLTSIAANDKMRMISSSKKMYQKTRNKIWARVTAYCEWATKSPAPSTTETFPLQKSFENLKFANLLFETTLDSATTTDHLWLRLQILLACGEEQKAWQTVKFITNGSLNRLWWRMEACKVIAKRLQMPGTSWGWEKEFWEWEMSWTEGRLFEPVAQRNYAFYDYYLLVSSHLSQSDPDATQRAIVFLDSLNTQIGSSERSPSLARLRLEQALLKKKDPLALDTKAWTVLIQQYLGRFGDKGSILTELDWITDIDTPAPDPERLTAVQDVLRGRIEAKFLDQKTYLEFAHAHISLIRYKSAIWVPTLKEIEECWEVYMSGRQFTANMHKSDVGPNVTIGLAVVHVLLELWHLDRNDQALLTAVLCAAIVSRDNLASGEVNFLLVRLYRLLGAPGSAIPPLDTLELRDVQLDTVLHVLVDRGGFEALIGGYTGDMVKVLKERENTLRRSERDLPEYIKDCIRHETYSQIHGIRQLHHSLSYSLSRLIGSIESNRIGLFEPGFVGPAPRVMVEDEPVMDNRDWELLPGLMGRLKLREITALGPEVDKHWAKAWLNLYAALNETGEKEVKGVANDVPSMTECESSLYKSSRSLIDHVNSVLLPPNARLPVTESDPLIEPVPLERIFVANFGFCLARTTSRWHFLHAVGCLAELYHIFLRIQQKVSAIPVSKGKKKTSPISTLSEELNALKRDYDIRLAPVIKLMNELVEEEEDLYVHPFFKGEEVHVARMTLENIRTHRKEALINAKKLLLK</sequence>
<gene>
    <name evidence="2" type="ORF">M231_02850</name>
</gene>
<dbReference type="STRING" id="5217.A0A4Q1BPS3"/>
<evidence type="ECO:0000313" key="2">
    <source>
        <dbReference type="EMBL" id="RXK39916.1"/>
    </source>
</evidence>
<dbReference type="GO" id="GO:0031416">
    <property type="term" value="C:NatB complex"/>
    <property type="evidence" value="ECO:0007669"/>
    <property type="project" value="TreeGrafter"/>
</dbReference>
<proteinExistence type="inferred from homology"/>
<dbReference type="InterPro" id="IPR019183">
    <property type="entry name" value="NAA25_NatB_aux_su"/>
</dbReference>
<comment type="similarity">
    <text evidence="1">Belongs to the MDM20/NAA25 family.</text>
</comment>
<dbReference type="VEuPathDB" id="FungiDB:TREMEDRAFT_35664"/>
<dbReference type="PANTHER" id="PTHR22767:SF3">
    <property type="entry name" value="N-ALPHA-ACETYLTRANSFERASE 25, NATB AUXILIARY SUBUNIT"/>
    <property type="match status" value="1"/>
</dbReference>